<dbReference type="AlphaFoldDB" id="A0A0U2MAD8"/>
<keyword evidence="2" id="KW-1185">Reference proteome</keyword>
<evidence type="ECO:0000313" key="1">
    <source>
        <dbReference type="EMBL" id="ALU12157.1"/>
    </source>
</evidence>
<name>A0A0U2MAD8_9CREN</name>
<reference evidence="1 2" key="1">
    <citation type="submission" date="2013-11" db="EMBL/GenBank/DDBJ databases">
        <title>Comparative genomics of Ignicoccus.</title>
        <authorList>
            <person name="Podar M."/>
        </authorList>
    </citation>
    <scope>NUCLEOTIDE SEQUENCE [LARGE SCALE GENOMIC DNA]</scope>
    <source>
        <strain evidence="1 2">DSM 13165</strain>
    </source>
</reference>
<dbReference type="Proteomes" id="UP000060778">
    <property type="component" value="Chromosome"/>
</dbReference>
<dbReference type="STRING" id="940295.EYM_00925"/>
<gene>
    <name evidence="1" type="ORF">EYM_00925</name>
</gene>
<dbReference type="EMBL" id="CP006867">
    <property type="protein sequence ID" value="ALU12157.1"/>
    <property type="molecule type" value="Genomic_DNA"/>
</dbReference>
<organism evidence="1 2">
    <name type="scientific">Ignicoccus islandicus DSM 13165</name>
    <dbReference type="NCBI Taxonomy" id="940295"/>
    <lineage>
        <taxon>Archaea</taxon>
        <taxon>Thermoproteota</taxon>
        <taxon>Thermoprotei</taxon>
        <taxon>Desulfurococcales</taxon>
        <taxon>Desulfurococcaceae</taxon>
        <taxon>Ignicoccus</taxon>
    </lineage>
</organism>
<evidence type="ECO:0000313" key="2">
    <source>
        <dbReference type="Proteomes" id="UP000060778"/>
    </source>
</evidence>
<proteinExistence type="predicted"/>
<dbReference type="RefSeq" id="WP_075049250.1">
    <property type="nucleotide sequence ID" value="NZ_CP006867.1"/>
</dbReference>
<sequence>MRAWLIAVALSALLLAKCVVFPKDLGLSVQEEEVLEVGLLAKVYMTKVKANVILLTPDNEYRFEMKKLIMDHFKKASEFLNIANRDLEAGVLDEAFIYYLATFREAYVSYHLIDLAKANDLTQLANKIEKIGETVSSLAYTSLKVALNPRSCVNVTRVAYVYNYYTFKEVVNLLNDTLNNIPGEFNKELAHKIQTIYEKVSNLLAYSLLQSYMQTWNLDDKAVLPNKEAPCLNGIGPRTDWLPKACYVVQNPSSDGSIKYPCQKAVGALAYLLGDQQMMKVMCSLG</sequence>
<dbReference type="KEGG" id="iis:EYM_00925"/>
<protein>
    <submittedName>
        <fullName evidence="1">Uncharacterized protein</fullName>
    </submittedName>
</protein>
<accession>A0A0U2MAD8</accession>
<dbReference type="GeneID" id="30679603"/>